<proteinExistence type="predicted"/>
<evidence type="ECO:0000313" key="2">
    <source>
        <dbReference type="EMBL" id="GFS08345.1"/>
    </source>
</evidence>
<dbReference type="Proteomes" id="UP000762676">
    <property type="component" value="Unassembled WGS sequence"/>
</dbReference>
<dbReference type="EMBL" id="BMAT01009542">
    <property type="protein sequence ID" value="GFS08345.1"/>
    <property type="molecule type" value="Genomic_DNA"/>
</dbReference>
<sequence length="211" mass="22823">MVAFDAIWIFPFNFTFKKTGQQIAGTSGAPKFGPSPGGSGTSTSLSASRGKQVAVPPVSAPTANVFKQIKQNPLKDGLQTSMLSFTRNKQVAAVLPQRPKESSHSSQEKKNLLEKNKESFVLNEMPIEIFEDDDDFEMTAFSQSSQSLRYILLYRLCGLAIKTLAQGSGGTGSIPGRVKPKTLKLVLVADPPGVWHYGFSAESGRPGVRIM</sequence>
<protein>
    <submittedName>
        <fullName evidence="2">Uncharacterized protein</fullName>
    </submittedName>
</protein>
<evidence type="ECO:0000313" key="3">
    <source>
        <dbReference type="Proteomes" id="UP000762676"/>
    </source>
</evidence>
<organism evidence="2 3">
    <name type="scientific">Elysia marginata</name>
    <dbReference type="NCBI Taxonomy" id="1093978"/>
    <lineage>
        <taxon>Eukaryota</taxon>
        <taxon>Metazoa</taxon>
        <taxon>Spiralia</taxon>
        <taxon>Lophotrochozoa</taxon>
        <taxon>Mollusca</taxon>
        <taxon>Gastropoda</taxon>
        <taxon>Heterobranchia</taxon>
        <taxon>Euthyneura</taxon>
        <taxon>Panpulmonata</taxon>
        <taxon>Sacoglossa</taxon>
        <taxon>Placobranchoidea</taxon>
        <taxon>Plakobranchidae</taxon>
        <taxon>Elysia</taxon>
    </lineage>
</organism>
<name>A0AAV4IG15_9GAST</name>
<keyword evidence="3" id="KW-1185">Reference proteome</keyword>
<gene>
    <name evidence="2" type="ORF">ElyMa_004754500</name>
</gene>
<evidence type="ECO:0000256" key="1">
    <source>
        <dbReference type="SAM" id="MobiDB-lite"/>
    </source>
</evidence>
<feature type="region of interest" description="Disordered" evidence="1">
    <location>
        <begin position="24"/>
        <end position="48"/>
    </location>
</feature>
<reference evidence="2 3" key="1">
    <citation type="journal article" date="2021" name="Elife">
        <title>Chloroplast acquisition without the gene transfer in kleptoplastic sea slugs, Plakobranchus ocellatus.</title>
        <authorList>
            <person name="Maeda T."/>
            <person name="Takahashi S."/>
            <person name="Yoshida T."/>
            <person name="Shimamura S."/>
            <person name="Takaki Y."/>
            <person name="Nagai Y."/>
            <person name="Toyoda A."/>
            <person name="Suzuki Y."/>
            <person name="Arimoto A."/>
            <person name="Ishii H."/>
            <person name="Satoh N."/>
            <person name="Nishiyama T."/>
            <person name="Hasebe M."/>
            <person name="Maruyama T."/>
            <person name="Minagawa J."/>
            <person name="Obokata J."/>
            <person name="Shigenobu S."/>
        </authorList>
    </citation>
    <scope>NUCLEOTIDE SEQUENCE [LARGE SCALE GENOMIC DNA]</scope>
</reference>
<comment type="caution">
    <text evidence="2">The sequence shown here is derived from an EMBL/GenBank/DDBJ whole genome shotgun (WGS) entry which is preliminary data.</text>
</comment>
<dbReference type="AlphaFoldDB" id="A0AAV4IG15"/>
<accession>A0AAV4IG15</accession>